<feature type="compositionally biased region" description="Pro residues" evidence="1">
    <location>
        <begin position="51"/>
        <end position="62"/>
    </location>
</feature>
<feature type="region of interest" description="Disordered" evidence="1">
    <location>
        <begin position="1"/>
        <end position="30"/>
    </location>
</feature>
<protein>
    <submittedName>
        <fullName evidence="3">Uncharacterized protein</fullName>
    </submittedName>
</protein>
<sequence length="72" mass="7855">MGKGRKNGTKKYNENGATGSTTKNEKGNVNIVGRDMNVGRDLIQTVHNYPPAQPLPAPPPSTPEELKKIIER</sequence>
<dbReference type="WBParaSite" id="PSAMB.scaffold2013size26020.g15975.t1">
    <property type="protein sequence ID" value="PSAMB.scaffold2013size26020.g15975.t1"/>
    <property type="gene ID" value="PSAMB.scaffold2013size26020.g15975"/>
</dbReference>
<evidence type="ECO:0000313" key="2">
    <source>
        <dbReference type="Proteomes" id="UP000887566"/>
    </source>
</evidence>
<reference evidence="3" key="1">
    <citation type="submission" date="2022-11" db="UniProtKB">
        <authorList>
            <consortium name="WormBaseParasite"/>
        </authorList>
    </citation>
    <scope>IDENTIFICATION</scope>
</reference>
<evidence type="ECO:0000313" key="3">
    <source>
        <dbReference type="WBParaSite" id="PSAMB.scaffold2013size26020.g15975.t1"/>
    </source>
</evidence>
<accession>A0A914VK58</accession>
<dbReference type="AlphaFoldDB" id="A0A914VK58"/>
<name>A0A914VK58_9BILA</name>
<evidence type="ECO:0000256" key="1">
    <source>
        <dbReference type="SAM" id="MobiDB-lite"/>
    </source>
</evidence>
<feature type="region of interest" description="Disordered" evidence="1">
    <location>
        <begin position="47"/>
        <end position="72"/>
    </location>
</feature>
<proteinExistence type="predicted"/>
<keyword evidence="2" id="KW-1185">Reference proteome</keyword>
<organism evidence="2 3">
    <name type="scientific">Plectus sambesii</name>
    <dbReference type="NCBI Taxonomy" id="2011161"/>
    <lineage>
        <taxon>Eukaryota</taxon>
        <taxon>Metazoa</taxon>
        <taxon>Ecdysozoa</taxon>
        <taxon>Nematoda</taxon>
        <taxon>Chromadorea</taxon>
        <taxon>Plectida</taxon>
        <taxon>Plectina</taxon>
        <taxon>Plectoidea</taxon>
        <taxon>Plectidae</taxon>
        <taxon>Plectus</taxon>
    </lineage>
</organism>
<dbReference type="Proteomes" id="UP000887566">
    <property type="component" value="Unplaced"/>
</dbReference>